<proteinExistence type="predicted"/>
<keyword evidence="2" id="KW-1185">Reference proteome</keyword>
<accession>A0A7R9A3Y5</accession>
<sequence length="144" mass="16681">MGLDVIYCCCKFQASLILNWQISSEADVKSLKKRILVFTAFKHLKEKLAYIPESSQHDALVFDQMSQLLLSLQKSELQLFELVDLEKSCFLNLDEELTSPLLLEEMRRFVRAQSFKIQDFRILSTMTLWTIKEPVPGDAMDVTD</sequence>
<organism evidence="1">
    <name type="scientific">Darwinula stevensoni</name>
    <dbReference type="NCBI Taxonomy" id="69355"/>
    <lineage>
        <taxon>Eukaryota</taxon>
        <taxon>Metazoa</taxon>
        <taxon>Ecdysozoa</taxon>
        <taxon>Arthropoda</taxon>
        <taxon>Crustacea</taxon>
        <taxon>Oligostraca</taxon>
        <taxon>Ostracoda</taxon>
        <taxon>Podocopa</taxon>
        <taxon>Podocopida</taxon>
        <taxon>Darwinulocopina</taxon>
        <taxon>Darwinuloidea</taxon>
        <taxon>Darwinulidae</taxon>
        <taxon>Darwinula</taxon>
    </lineage>
</organism>
<evidence type="ECO:0000313" key="1">
    <source>
        <dbReference type="EMBL" id="CAD7242400.1"/>
    </source>
</evidence>
<dbReference type="AlphaFoldDB" id="A0A7R9A3Y5"/>
<dbReference type="EMBL" id="LR899778">
    <property type="protein sequence ID" value="CAD7242400.1"/>
    <property type="molecule type" value="Genomic_DNA"/>
</dbReference>
<protein>
    <submittedName>
        <fullName evidence="1">Uncharacterized protein</fullName>
    </submittedName>
</protein>
<name>A0A7R9A3Y5_9CRUS</name>
<dbReference type="Proteomes" id="UP000677054">
    <property type="component" value="Unassembled WGS sequence"/>
</dbReference>
<gene>
    <name evidence="1" type="ORF">DSTB1V02_LOCUS2366</name>
</gene>
<dbReference type="EMBL" id="CAJPEV010000261">
    <property type="protein sequence ID" value="CAG0883126.1"/>
    <property type="molecule type" value="Genomic_DNA"/>
</dbReference>
<reference evidence="1" key="1">
    <citation type="submission" date="2020-11" db="EMBL/GenBank/DDBJ databases">
        <authorList>
            <person name="Tran Van P."/>
        </authorList>
    </citation>
    <scope>NUCLEOTIDE SEQUENCE</scope>
</reference>
<evidence type="ECO:0000313" key="2">
    <source>
        <dbReference type="Proteomes" id="UP000677054"/>
    </source>
</evidence>